<reference evidence="10 11" key="1">
    <citation type="journal article" date="2012" name="BMC Genomics">
        <title>Comparative genomic analysis and phylogenetic position of Theileria equi.</title>
        <authorList>
            <person name="Kappmeyer L.S."/>
            <person name="Thiagarajan M."/>
            <person name="Herndon D.R."/>
            <person name="Ramsay J.D."/>
            <person name="Caler E."/>
            <person name="Djikeng A."/>
            <person name="Gillespie J.J."/>
            <person name="Lau A.O."/>
            <person name="Roalson E.H."/>
            <person name="Silva J.C."/>
            <person name="Silva M.G."/>
            <person name="Suarez C.E."/>
            <person name="Ueti M.W."/>
            <person name="Nene V.M."/>
            <person name="Mealey R.H."/>
            <person name="Knowles D.P."/>
            <person name="Brayton K.A."/>
        </authorList>
    </citation>
    <scope>NUCLEOTIDE SEQUENCE [LARGE SCALE GENOMIC DNA]</scope>
    <source>
        <strain evidence="10 11">WA</strain>
    </source>
</reference>
<protein>
    <submittedName>
        <fullName evidence="10">Protein kinase domain containing protein</fullName>
        <ecNumber evidence="10">2.7.11.26</ecNumber>
    </submittedName>
</protein>
<dbReference type="PROSITE" id="PS50011">
    <property type="entry name" value="PROTEIN_KINASE_DOM"/>
    <property type="match status" value="1"/>
</dbReference>
<accession>L1L912</accession>
<dbReference type="PROSITE" id="PS00108">
    <property type="entry name" value="PROTEIN_KINASE_ST"/>
    <property type="match status" value="1"/>
</dbReference>
<dbReference type="OrthoDB" id="272141at2759"/>
<evidence type="ECO:0000256" key="2">
    <source>
        <dbReference type="ARBA" id="ARBA00022527"/>
    </source>
</evidence>
<dbReference type="SUPFAM" id="SSF56112">
    <property type="entry name" value="Protein kinase-like (PK-like)"/>
    <property type="match status" value="1"/>
</dbReference>
<dbReference type="CDD" id="cd14137">
    <property type="entry name" value="STKc_GSK3"/>
    <property type="match status" value="1"/>
</dbReference>
<keyword evidence="3 10" id="KW-0808">Transferase</keyword>
<evidence type="ECO:0000256" key="3">
    <source>
        <dbReference type="ARBA" id="ARBA00022679"/>
    </source>
</evidence>
<sequence>MEKMLAESNSHSDHESWYKLERMIGNGSFGIVHEATVIKTNQRVAIKKVLQDPRYKNRELSIMRELHHPNIVNLTDYFYTEHIKDQETHKYLNLVMEFVPETVYRVMRSYFKKYHHIPINLVKIYSFQICRAFGYLHSRGVCHRDLKPHNLLVDLETNVLKLCDFGSAKMLKSGEWSVAYICSRFYRAPELMLGANEYTTAIDSWSIGCVIGELLLGRPLFAGDTSIDQLVKIIQILGTPSLDQMQAMNPNYNNVTFPNLRPVDWKKVFPKYTPDDAISFVSQFLRYDPKERVHPLEALAHPFFDDLLSSNSETFGFAIPELLNFTEEELDSMSPSCKDKLQIKAQS</sequence>
<dbReference type="FunFam" id="1.10.510.10:FF:000082">
    <property type="entry name" value="Shaggy-related protein kinase kappa"/>
    <property type="match status" value="1"/>
</dbReference>
<dbReference type="STRING" id="1537102.L1L912"/>
<evidence type="ECO:0000256" key="5">
    <source>
        <dbReference type="ARBA" id="ARBA00022777"/>
    </source>
</evidence>
<dbReference type="InterPro" id="IPR000719">
    <property type="entry name" value="Prot_kinase_dom"/>
</dbReference>
<dbReference type="GO" id="GO:0005737">
    <property type="term" value="C:cytoplasm"/>
    <property type="evidence" value="ECO:0007669"/>
    <property type="project" value="TreeGrafter"/>
</dbReference>
<dbReference type="GO" id="GO:0005634">
    <property type="term" value="C:nucleus"/>
    <property type="evidence" value="ECO:0007669"/>
    <property type="project" value="TreeGrafter"/>
</dbReference>
<dbReference type="KEGG" id="beq:BEWA_016740"/>
<organism evidence="10 11">
    <name type="scientific">Theileria equi strain WA</name>
    <dbReference type="NCBI Taxonomy" id="1537102"/>
    <lineage>
        <taxon>Eukaryota</taxon>
        <taxon>Sar</taxon>
        <taxon>Alveolata</taxon>
        <taxon>Apicomplexa</taxon>
        <taxon>Aconoidasida</taxon>
        <taxon>Piroplasmida</taxon>
        <taxon>Theileriidae</taxon>
        <taxon>Theileria</taxon>
    </lineage>
</organism>
<dbReference type="EMBL" id="ACOU01000008">
    <property type="protein sequence ID" value="EKX71996.1"/>
    <property type="molecule type" value="Genomic_DNA"/>
</dbReference>
<evidence type="ECO:0000313" key="11">
    <source>
        <dbReference type="Proteomes" id="UP000031512"/>
    </source>
</evidence>
<comment type="caution">
    <text evidence="10">The sequence shown here is derived from an EMBL/GenBank/DDBJ whole genome shotgun (WGS) entry which is preliminary data.</text>
</comment>
<feature type="binding site" evidence="7">
    <location>
        <position position="48"/>
    </location>
    <ligand>
        <name>ATP</name>
        <dbReference type="ChEBI" id="CHEBI:30616"/>
    </ligand>
</feature>
<dbReference type="Gene3D" id="1.10.510.10">
    <property type="entry name" value="Transferase(Phosphotransferase) domain 1"/>
    <property type="match status" value="1"/>
</dbReference>
<dbReference type="InterPro" id="IPR039192">
    <property type="entry name" value="STKc_GSK3"/>
</dbReference>
<dbReference type="EC" id="2.7.11.26" evidence="10"/>
<dbReference type="PROSITE" id="PS00107">
    <property type="entry name" value="PROTEIN_KINASE_ATP"/>
    <property type="match status" value="1"/>
</dbReference>
<keyword evidence="11" id="KW-1185">Reference proteome</keyword>
<dbReference type="SMART" id="SM00220">
    <property type="entry name" value="S_TKc"/>
    <property type="match status" value="1"/>
</dbReference>
<dbReference type="PANTHER" id="PTHR24057:SF0">
    <property type="entry name" value="PROTEIN KINASE SHAGGY-RELATED"/>
    <property type="match status" value="1"/>
</dbReference>
<dbReference type="GO" id="GO:0030154">
    <property type="term" value="P:cell differentiation"/>
    <property type="evidence" value="ECO:0007669"/>
    <property type="project" value="TreeGrafter"/>
</dbReference>
<evidence type="ECO:0000256" key="4">
    <source>
        <dbReference type="ARBA" id="ARBA00022741"/>
    </source>
</evidence>
<dbReference type="GO" id="GO:0007165">
    <property type="term" value="P:signal transduction"/>
    <property type="evidence" value="ECO:0007669"/>
    <property type="project" value="TreeGrafter"/>
</dbReference>
<dbReference type="InterPro" id="IPR050591">
    <property type="entry name" value="GSK-3"/>
</dbReference>
<keyword evidence="6 7" id="KW-0067">ATP-binding</keyword>
<dbReference type="VEuPathDB" id="PiroplasmaDB:BEWA_016740"/>
<comment type="similarity">
    <text evidence="1">Belongs to the protein kinase superfamily. CMGC Ser/Thr protein kinase family. GSK-3 subfamily.</text>
</comment>
<dbReference type="Gene3D" id="3.30.200.20">
    <property type="entry name" value="Phosphorylase Kinase, domain 1"/>
    <property type="match status" value="1"/>
</dbReference>
<dbReference type="InterPro" id="IPR017441">
    <property type="entry name" value="Protein_kinase_ATP_BS"/>
</dbReference>
<evidence type="ECO:0000256" key="6">
    <source>
        <dbReference type="ARBA" id="ARBA00022840"/>
    </source>
</evidence>
<evidence type="ECO:0000256" key="1">
    <source>
        <dbReference type="ARBA" id="ARBA00005527"/>
    </source>
</evidence>
<evidence type="ECO:0000256" key="7">
    <source>
        <dbReference type="PROSITE-ProRule" id="PRU10141"/>
    </source>
</evidence>
<dbReference type="Proteomes" id="UP000031512">
    <property type="component" value="Unassembled WGS sequence"/>
</dbReference>
<keyword evidence="4 7" id="KW-0547">Nucleotide-binding</keyword>
<dbReference type="eggNOG" id="KOG0658">
    <property type="taxonomic scope" value="Eukaryota"/>
</dbReference>
<evidence type="ECO:0000256" key="8">
    <source>
        <dbReference type="RuleBase" id="RU000304"/>
    </source>
</evidence>
<proteinExistence type="inferred from homology"/>
<dbReference type="PANTHER" id="PTHR24057">
    <property type="entry name" value="GLYCOGEN SYNTHASE KINASE-3 ALPHA"/>
    <property type="match status" value="1"/>
</dbReference>
<dbReference type="AlphaFoldDB" id="L1L912"/>
<dbReference type="RefSeq" id="XP_004831448.1">
    <property type="nucleotide sequence ID" value="XM_004831391.1"/>
</dbReference>
<dbReference type="Pfam" id="PF00069">
    <property type="entry name" value="Pkinase"/>
    <property type="match status" value="1"/>
</dbReference>
<evidence type="ECO:0000259" key="9">
    <source>
        <dbReference type="PROSITE" id="PS50011"/>
    </source>
</evidence>
<dbReference type="GO" id="GO:0050321">
    <property type="term" value="F:tau-protein kinase activity"/>
    <property type="evidence" value="ECO:0007669"/>
    <property type="project" value="UniProtKB-EC"/>
</dbReference>
<keyword evidence="2 8" id="KW-0723">Serine/threonine-protein kinase</keyword>
<dbReference type="GeneID" id="15804952"/>
<keyword evidence="5 10" id="KW-0418">Kinase</keyword>
<feature type="domain" description="Protein kinase" evidence="9">
    <location>
        <begin position="18"/>
        <end position="304"/>
    </location>
</feature>
<dbReference type="GO" id="GO:0005524">
    <property type="term" value="F:ATP binding"/>
    <property type="evidence" value="ECO:0007669"/>
    <property type="project" value="UniProtKB-UniRule"/>
</dbReference>
<name>L1L912_THEEQ</name>
<dbReference type="InterPro" id="IPR008271">
    <property type="entry name" value="Ser/Thr_kinase_AS"/>
</dbReference>
<dbReference type="InterPro" id="IPR011009">
    <property type="entry name" value="Kinase-like_dom_sf"/>
</dbReference>
<gene>
    <name evidence="10" type="ORF">BEWA_016740</name>
</gene>
<evidence type="ECO:0000313" key="10">
    <source>
        <dbReference type="EMBL" id="EKX71996.1"/>
    </source>
</evidence>